<proteinExistence type="predicted"/>
<accession>A0ACB7ULH2</accession>
<protein>
    <submittedName>
        <fullName evidence="1">Uncharacterized protein</fullName>
    </submittedName>
</protein>
<name>A0ACB7ULH2_DIOAL</name>
<dbReference type="EMBL" id="CM037025">
    <property type="protein sequence ID" value="KAH7661370.1"/>
    <property type="molecule type" value="Genomic_DNA"/>
</dbReference>
<dbReference type="Proteomes" id="UP000827976">
    <property type="component" value="Chromosome 15"/>
</dbReference>
<sequence>MINVLNGCQEKTRGNWPCTIFKVPENIRQCDNTAYDPSVVTIGPYHYNKSEDRTVQAMQAHKWHCVRRLLSRHTKSRRKATDLFGQCLEEMRKMDADVRGSYSEDLHHLSVNDLALIMLLDGCFIIHVLLKFNEDKYWENTSNMASLGKNNDNDDERLFSKLKTPGDEDINVVKIARSLFIRIHPSPLQSLATDLPEQVHHLLHLFHSTFVPSADCLKINSINSQKQNIDVEWVEWVEWVPSATELQLAGVKFVEKKGSATNFLDISFQNGTIEIPQIVLHAGTNTLFRNLTAFEQYYYPNIEGYVTAYLFFMDYMINAPKDVELFGLKGIFINKLCTPDRAATLINDLCHQIQDPANNYLQGSIQCVKNYYESKWHKWRARLMRDYFDNPWAIVSLAAALILLLLTAQQSFFAVYSYFRPPKN</sequence>
<reference evidence="2" key="1">
    <citation type="journal article" date="2022" name="Nat. Commun.">
        <title>Chromosome evolution and the genetic basis of agronomically important traits in greater yam.</title>
        <authorList>
            <person name="Bredeson J.V."/>
            <person name="Lyons J.B."/>
            <person name="Oniyinde I.O."/>
            <person name="Okereke N.R."/>
            <person name="Kolade O."/>
            <person name="Nnabue I."/>
            <person name="Nwadili C.O."/>
            <person name="Hribova E."/>
            <person name="Parker M."/>
            <person name="Nwogha J."/>
            <person name="Shu S."/>
            <person name="Carlson J."/>
            <person name="Kariba R."/>
            <person name="Muthemba S."/>
            <person name="Knop K."/>
            <person name="Barton G.J."/>
            <person name="Sherwood A.V."/>
            <person name="Lopez-Montes A."/>
            <person name="Asiedu R."/>
            <person name="Jamnadass R."/>
            <person name="Muchugi A."/>
            <person name="Goodstein D."/>
            <person name="Egesi C.N."/>
            <person name="Featherston J."/>
            <person name="Asfaw A."/>
            <person name="Simpson G.G."/>
            <person name="Dolezel J."/>
            <person name="Hendre P.S."/>
            <person name="Van Deynze A."/>
            <person name="Kumar P.L."/>
            <person name="Obidiegwu J.E."/>
            <person name="Bhattacharjee R."/>
            <person name="Rokhsar D.S."/>
        </authorList>
    </citation>
    <scope>NUCLEOTIDE SEQUENCE [LARGE SCALE GENOMIC DNA]</scope>
    <source>
        <strain evidence="2">cv. TDa95/00328</strain>
    </source>
</reference>
<comment type="caution">
    <text evidence="1">The sequence shown here is derived from an EMBL/GenBank/DDBJ whole genome shotgun (WGS) entry which is preliminary data.</text>
</comment>
<gene>
    <name evidence="1" type="ORF">IHE45_15G058500</name>
</gene>
<evidence type="ECO:0000313" key="1">
    <source>
        <dbReference type="EMBL" id="KAH7661370.1"/>
    </source>
</evidence>
<organism evidence="1 2">
    <name type="scientific">Dioscorea alata</name>
    <name type="common">Purple yam</name>
    <dbReference type="NCBI Taxonomy" id="55571"/>
    <lineage>
        <taxon>Eukaryota</taxon>
        <taxon>Viridiplantae</taxon>
        <taxon>Streptophyta</taxon>
        <taxon>Embryophyta</taxon>
        <taxon>Tracheophyta</taxon>
        <taxon>Spermatophyta</taxon>
        <taxon>Magnoliopsida</taxon>
        <taxon>Liliopsida</taxon>
        <taxon>Dioscoreales</taxon>
        <taxon>Dioscoreaceae</taxon>
        <taxon>Dioscorea</taxon>
    </lineage>
</organism>
<keyword evidence="2" id="KW-1185">Reference proteome</keyword>
<evidence type="ECO:0000313" key="2">
    <source>
        <dbReference type="Proteomes" id="UP000827976"/>
    </source>
</evidence>